<dbReference type="FunFam" id="1.50.10.10:FF:000028">
    <property type="entry name" value="Alpha-L-fucosidase 2"/>
    <property type="match status" value="1"/>
</dbReference>
<name>A0A1M7DEE6_9FLAO</name>
<dbReference type="InterPro" id="IPR012341">
    <property type="entry name" value="6hp_glycosidase-like_sf"/>
</dbReference>
<dbReference type="InterPro" id="IPR016518">
    <property type="entry name" value="Alpha-L-fucosidase"/>
</dbReference>
<dbReference type="InterPro" id="IPR027414">
    <property type="entry name" value="GH95_N_dom"/>
</dbReference>
<evidence type="ECO:0000313" key="4">
    <source>
        <dbReference type="EMBL" id="SHL77753.1"/>
    </source>
</evidence>
<dbReference type="InterPro" id="IPR013780">
    <property type="entry name" value="Glyco_hydro_b"/>
</dbReference>
<protein>
    <submittedName>
        <fullName evidence="4">Alpha-L-fucosidase 2</fullName>
    </submittedName>
</protein>
<dbReference type="InterPro" id="IPR054363">
    <property type="entry name" value="GH95_cat"/>
</dbReference>
<proteinExistence type="predicted"/>
<sequence>MEQFIGNIKMHKKMNSALIKKTFLILLFTSYYINISAQSSHVLWYNQPAEYFEESLVLGNGKLGATVFGGVNADKIYLNDATLWSGEPVNANMNPEAYKNIPAIREALKNENYKLAEELNKKIEGKNSESFAPLGTLEINNSEKGKAVNYHRELDISNAISKVSYEMAGIKYTREYFVSAPDQIMVIKFTADQKGALNFDLNLKSLLKSNVEVRNNILVMTGSAPIHENAGYPVQPKYLQVKERGTRFTTLIQIKKTDGKVTSSRETLTLKDATEAYVYVSVATSFNGFDKNPATEGLDDVSIALQNLNKAFAKPFDKLKEAHVADYQKYYNRVTLDLGKTTAPDLPTNERLLRYADGKEDKNLEILYFNFGRYLLISSSRTLGVPANLQGIWNPYLNPPWSSNYTMNINLEENYWLAENTNLSEMHLPLLSFIKNLSVTGKITAKTFYGVNQGWASAHNSDIWAMTNPVGNFGKEDPSWACWPLSGAWLSTHIWEHYVFTQDKNYLKTEGYPIMKGASQFFLDWMITDKNGNLITSPSTSPENKYIAPDGFIGATMYGGTADLAMIRECFDKTIKASKVLNIDADFRTKLETALSKFHPYQIGKKGNLQEWYFDWNDEEPKHRHQSHLFGLFPGNHITPEKTPDLAEASKKTLEIKGDETTGWSKGWRINLWARLWDGNRAYKMYRELLRYVDPDGKKTDKPRRGGGTYPNLFDAHPPFQIDGNFGGASAVAEMLVQSDENEIRLLPALPDAWETGSVSGICARGGFEIEMSWENKMLKKATISSKTGGKTTLINGDKKQNVTLKKGEKLEVNW</sequence>
<evidence type="ECO:0000259" key="1">
    <source>
        <dbReference type="Pfam" id="PF14498"/>
    </source>
</evidence>
<dbReference type="Gene3D" id="2.70.98.50">
    <property type="entry name" value="putative glycoside hydrolase family protein from bacillus halodurans"/>
    <property type="match status" value="1"/>
</dbReference>
<dbReference type="Pfam" id="PF14498">
    <property type="entry name" value="Glyco_hyd_65N_2"/>
    <property type="match status" value="1"/>
</dbReference>
<feature type="domain" description="Glycosyl hydrolase family 95 catalytic" evidence="3">
    <location>
        <begin position="316"/>
        <end position="736"/>
    </location>
</feature>
<dbReference type="PANTHER" id="PTHR31084">
    <property type="entry name" value="ALPHA-L-FUCOSIDASE 2"/>
    <property type="match status" value="1"/>
</dbReference>
<gene>
    <name evidence="4" type="ORF">SAMN05444484_102542</name>
</gene>
<dbReference type="GO" id="GO:0004560">
    <property type="term" value="F:alpha-L-fucosidase activity"/>
    <property type="evidence" value="ECO:0007669"/>
    <property type="project" value="InterPro"/>
</dbReference>
<dbReference type="GO" id="GO:0005975">
    <property type="term" value="P:carbohydrate metabolic process"/>
    <property type="evidence" value="ECO:0007669"/>
    <property type="project" value="InterPro"/>
</dbReference>
<dbReference type="InterPro" id="IPR008928">
    <property type="entry name" value="6-hairpin_glycosidase_sf"/>
</dbReference>
<organism evidence="4 5">
    <name type="scientific">Flavobacterium chilense</name>
    <dbReference type="NCBI Taxonomy" id="946677"/>
    <lineage>
        <taxon>Bacteria</taxon>
        <taxon>Pseudomonadati</taxon>
        <taxon>Bacteroidota</taxon>
        <taxon>Flavobacteriia</taxon>
        <taxon>Flavobacteriales</taxon>
        <taxon>Flavobacteriaceae</taxon>
        <taxon>Flavobacterium</taxon>
    </lineage>
</organism>
<feature type="domain" description="Glycosyl hydrolase family 95 N-terminal" evidence="1">
    <location>
        <begin position="43"/>
        <end position="287"/>
    </location>
</feature>
<dbReference type="Pfam" id="PF21307">
    <property type="entry name" value="Glyco_hydro_95_C"/>
    <property type="match status" value="1"/>
</dbReference>
<reference evidence="5" key="1">
    <citation type="submission" date="2016-11" db="EMBL/GenBank/DDBJ databases">
        <authorList>
            <person name="Varghese N."/>
            <person name="Submissions S."/>
        </authorList>
    </citation>
    <scope>NUCLEOTIDE SEQUENCE [LARGE SCALE GENOMIC DNA]</scope>
    <source>
        <strain evidence="5">DSM 24724</strain>
    </source>
</reference>
<evidence type="ECO:0000259" key="3">
    <source>
        <dbReference type="Pfam" id="PF22124"/>
    </source>
</evidence>
<keyword evidence="5" id="KW-1185">Reference proteome</keyword>
<evidence type="ECO:0000313" key="5">
    <source>
        <dbReference type="Proteomes" id="UP000184028"/>
    </source>
</evidence>
<dbReference type="AlphaFoldDB" id="A0A1M7DEE6"/>
<dbReference type="Proteomes" id="UP000184028">
    <property type="component" value="Unassembled WGS sequence"/>
</dbReference>
<accession>A0A1M7DEE6</accession>
<dbReference type="SUPFAM" id="SSF48208">
    <property type="entry name" value="Six-hairpin glycosidases"/>
    <property type="match status" value="1"/>
</dbReference>
<dbReference type="Gene3D" id="2.60.40.1180">
    <property type="entry name" value="Golgi alpha-mannosidase II"/>
    <property type="match status" value="1"/>
</dbReference>
<feature type="domain" description="Alpha fucosidase A-like C-terminal" evidence="2">
    <location>
        <begin position="738"/>
        <end position="804"/>
    </location>
</feature>
<dbReference type="PANTHER" id="PTHR31084:SF0">
    <property type="entry name" value="ALPHA-L-FUCOSIDASE 2"/>
    <property type="match status" value="1"/>
</dbReference>
<dbReference type="Pfam" id="PF22124">
    <property type="entry name" value="Glyco_hydro_95_cat"/>
    <property type="match status" value="1"/>
</dbReference>
<dbReference type="PIRSF" id="PIRSF007663">
    <property type="entry name" value="UCP007663"/>
    <property type="match status" value="1"/>
</dbReference>
<evidence type="ECO:0000259" key="2">
    <source>
        <dbReference type="Pfam" id="PF21307"/>
    </source>
</evidence>
<dbReference type="Gene3D" id="1.50.10.10">
    <property type="match status" value="1"/>
</dbReference>
<dbReference type="EMBL" id="FRBT01000002">
    <property type="protein sequence ID" value="SHL77753.1"/>
    <property type="molecule type" value="Genomic_DNA"/>
</dbReference>
<dbReference type="InterPro" id="IPR049053">
    <property type="entry name" value="AFCA-like_C"/>
</dbReference>
<dbReference type="STRING" id="946677.SAMN05444484_102542"/>